<name>A0A1I1PS14_9FLAO</name>
<proteinExistence type="predicted"/>
<dbReference type="GO" id="GO:0005737">
    <property type="term" value="C:cytoplasm"/>
    <property type="evidence" value="ECO:0007669"/>
    <property type="project" value="TreeGrafter"/>
</dbReference>
<organism evidence="2 3">
    <name type="scientific">Flavobacterium phragmitis</name>
    <dbReference type="NCBI Taxonomy" id="739143"/>
    <lineage>
        <taxon>Bacteria</taxon>
        <taxon>Pseudomonadati</taxon>
        <taxon>Bacteroidota</taxon>
        <taxon>Flavobacteriia</taxon>
        <taxon>Flavobacteriales</taxon>
        <taxon>Flavobacteriaceae</taxon>
        <taxon>Flavobacterium</taxon>
    </lineage>
</organism>
<reference evidence="3" key="1">
    <citation type="submission" date="2016-10" db="EMBL/GenBank/DDBJ databases">
        <authorList>
            <person name="Varghese N."/>
            <person name="Submissions S."/>
        </authorList>
    </citation>
    <scope>NUCLEOTIDE SEQUENCE [LARGE SCALE GENOMIC DNA]</scope>
    <source>
        <strain evidence="3">CGMCC 1.10370</strain>
    </source>
</reference>
<protein>
    <submittedName>
        <fullName evidence="2">Glycine/D-amino acid oxidase</fullName>
    </submittedName>
</protein>
<gene>
    <name evidence="2" type="ORF">SAMN05216297_104224</name>
</gene>
<dbReference type="EMBL" id="FOMH01000004">
    <property type="protein sequence ID" value="SFD10398.1"/>
    <property type="molecule type" value="Genomic_DNA"/>
</dbReference>
<accession>A0A1I1PS14</accession>
<dbReference type="Pfam" id="PF01266">
    <property type="entry name" value="DAO"/>
    <property type="match status" value="1"/>
</dbReference>
<dbReference type="STRING" id="739143.SAMN05216297_104224"/>
<dbReference type="AlphaFoldDB" id="A0A1I1PS14"/>
<sequence length="357" mass="40667">MLDYLIVGSGLAGISFAEVALKNNKSILVIDDKSQNSSRIAGGLYNPVILKRFSEVWNAKEHLVLMNEFYEQVEDKLQEKFNYKMPILRKFFSIEEQNNWFAASDKINLAPFLSTKLITKKYQGIDSPHNYGEVLHTGYVKTGQLLESYKTYLKDNNLLLEESFHSSFLEILESGIQYKNIKARNIIFAEGFGMLKNPYFNYLPLDGTKGELFLIKAPDLKLDLIVNTSVFILPVGGNLYKVGATYNWHDKTDLPTEEGKQELIDRIKEIITCDFEIVKHFAGVRPTVADRRPLIGTHEAYSAIHVLNGLGTRGVMLGPALAKMLYEHIENGTPIDREADIKRFHKRYLKSLTPDRP</sequence>
<dbReference type="OrthoDB" id="214253at2"/>
<evidence type="ECO:0000313" key="3">
    <source>
        <dbReference type="Proteomes" id="UP000199672"/>
    </source>
</evidence>
<dbReference type="Proteomes" id="UP000199672">
    <property type="component" value="Unassembled WGS sequence"/>
</dbReference>
<dbReference type="Gene3D" id="3.50.50.60">
    <property type="entry name" value="FAD/NAD(P)-binding domain"/>
    <property type="match status" value="1"/>
</dbReference>
<keyword evidence="3" id="KW-1185">Reference proteome</keyword>
<dbReference type="PANTHER" id="PTHR13847">
    <property type="entry name" value="SARCOSINE DEHYDROGENASE-RELATED"/>
    <property type="match status" value="1"/>
</dbReference>
<dbReference type="Gene3D" id="3.30.9.10">
    <property type="entry name" value="D-Amino Acid Oxidase, subunit A, domain 2"/>
    <property type="match status" value="1"/>
</dbReference>
<dbReference type="SUPFAM" id="SSF51971">
    <property type="entry name" value="Nucleotide-binding domain"/>
    <property type="match status" value="1"/>
</dbReference>
<dbReference type="InterPro" id="IPR006076">
    <property type="entry name" value="FAD-dep_OxRdtase"/>
</dbReference>
<evidence type="ECO:0000259" key="1">
    <source>
        <dbReference type="Pfam" id="PF01266"/>
    </source>
</evidence>
<dbReference type="RefSeq" id="WP_091492650.1">
    <property type="nucleotide sequence ID" value="NZ_FOMH01000004.1"/>
</dbReference>
<dbReference type="SUPFAM" id="SSF54373">
    <property type="entry name" value="FAD-linked reductases, C-terminal domain"/>
    <property type="match status" value="1"/>
</dbReference>
<evidence type="ECO:0000313" key="2">
    <source>
        <dbReference type="EMBL" id="SFD10398.1"/>
    </source>
</evidence>
<feature type="domain" description="FAD dependent oxidoreductase" evidence="1">
    <location>
        <begin position="3"/>
        <end position="326"/>
    </location>
</feature>
<dbReference type="InterPro" id="IPR036188">
    <property type="entry name" value="FAD/NAD-bd_sf"/>
</dbReference>